<comment type="caution">
    <text evidence="4">The sequence shown here is derived from an EMBL/GenBank/DDBJ whole genome shotgun (WGS) entry which is preliminary data.</text>
</comment>
<reference evidence="4" key="1">
    <citation type="submission" date="2020-10" db="EMBL/GenBank/DDBJ databases">
        <title>Unveiling of a novel bifunctional photoreceptor, Dualchrome1, isolated from a cosmopolitan green alga.</title>
        <authorList>
            <person name="Suzuki S."/>
            <person name="Kawachi M."/>
        </authorList>
    </citation>
    <scope>NUCLEOTIDE SEQUENCE</scope>
    <source>
        <strain evidence="4">NIES 2893</strain>
    </source>
</reference>
<dbReference type="EMBL" id="BNJQ01000018">
    <property type="protein sequence ID" value="GHP07943.1"/>
    <property type="molecule type" value="Genomic_DNA"/>
</dbReference>
<feature type="compositionally biased region" description="Basic and acidic residues" evidence="2">
    <location>
        <begin position="109"/>
        <end position="118"/>
    </location>
</feature>
<name>A0A830HMM4_9CHLO</name>
<evidence type="ECO:0000313" key="4">
    <source>
        <dbReference type="EMBL" id="GHP07943.1"/>
    </source>
</evidence>
<evidence type="ECO:0000256" key="2">
    <source>
        <dbReference type="SAM" id="MobiDB-lite"/>
    </source>
</evidence>
<dbReference type="Proteomes" id="UP000660262">
    <property type="component" value="Unassembled WGS sequence"/>
</dbReference>
<dbReference type="InterPro" id="IPR018972">
    <property type="entry name" value="Sas10_C_dom"/>
</dbReference>
<feature type="compositionally biased region" description="Basic residues" evidence="2">
    <location>
        <begin position="1"/>
        <end position="10"/>
    </location>
</feature>
<sequence length="652" mass="72141">MRTRTGRRTSRTPPQAVSGNTPSSDDVSAFHASRLAQKSLLAGLGDDDENENDKNSDSEELDDDQAVMDFSDEEDEEEEDSEEEEEDEPPSTHPQQSQQPKAKSSVLLKKMESADRLMKERRKRSTADDSSSSEEEDSEDDNNQNEWGRKKQVYYHSDSEEDSEQALLEARNLLLMAYCAHVSFFALLQAESKQPPPPTHPVVARLVELRKYLERCRSLEKKIQPQVRRLLDAAEGVAKASTIAAPNLSMLVAQDDDDDEDNGDGDDRKAYRPPKLRRATMDEPDSNGAAHHQPPPTSATLSVDDYLAALEAGSAPGTRRRAGANSDSEANSDSDAEANSDSDSDSSKKKKKATAQPSTAPRNKQLLNNKISLARELADELLAKPTEAATDGAASNHALQGFALREKRRQEKRAAVEEELMSRIPLTRKEKGRARAAERMARRARLDDFSEGVDALLANMKSNETTRVRDAFALGVDPSLSRRTKRARGGDDDAPRRASADERRAQHDDMLARRSAREARAAEDAEAARAARGVGTMDEMYAAAAAGAKRKRDKREERNGPRQTLPPLAPAVVDGEDGRRKISREIQKNRGLTPHRKRDAKNPRKKHRLSYEKATVRRKGQVVSAAKEQKGEGYGGELTGVRRNVVKARSLS</sequence>
<accession>A0A830HMM4</accession>
<feature type="compositionally biased region" description="Acidic residues" evidence="2">
    <location>
        <begin position="131"/>
        <end position="143"/>
    </location>
</feature>
<feature type="compositionally biased region" description="Low complexity" evidence="2">
    <location>
        <begin position="93"/>
        <end position="105"/>
    </location>
</feature>
<evidence type="ECO:0000259" key="3">
    <source>
        <dbReference type="Pfam" id="PF09368"/>
    </source>
</evidence>
<dbReference type="AlphaFoldDB" id="A0A830HMM4"/>
<feature type="region of interest" description="Disordered" evidence="2">
    <location>
        <begin position="1"/>
        <end position="157"/>
    </location>
</feature>
<feature type="region of interest" description="Disordered" evidence="2">
    <location>
        <begin position="481"/>
        <end position="637"/>
    </location>
</feature>
<feature type="compositionally biased region" description="Basic and acidic residues" evidence="2">
    <location>
        <begin position="576"/>
        <end position="588"/>
    </location>
</feature>
<feature type="compositionally biased region" description="Polar residues" evidence="2">
    <location>
        <begin position="355"/>
        <end position="371"/>
    </location>
</feature>
<evidence type="ECO:0000256" key="1">
    <source>
        <dbReference type="ARBA" id="ARBA00022553"/>
    </source>
</evidence>
<dbReference type="PANTHER" id="PTHR13237:SF9">
    <property type="entry name" value="NEUROGUIDIN"/>
    <property type="match status" value="1"/>
</dbReference>
<keyword evidence="1" id="KW-0597">Phosphoprotein</keyword>
<dbReference type="PANTHER" id="PTHR13237">
    <property type="entry name" value="SOMETHING ABOUT SILENCING PROTEIN 10-RELATED"/>
    <property type="match status" value="1"/>
</dbReference>
<dbReference type="OrthoDB" id="203440at2759"/>
<feature type="compositionally biased region" description="Acidic residues" evidence="2">
    <location>
        <begin position="254"/>
        <end position="264"/>
    </location>
</feature>
<feature type="region of interest" description="Disordered" evidence="2">
    <location>
        <begin position="312"/>
        <end position="371"/>
    </location>
</feature>
<feature type="compositionally biased region" description="Basic and acidic residues" evidence="2">
    <location>
        <begin position="488"/>
        <end position="529"/>
    </location>
</feature>
<feature type="compositionally biased region" description="Acidic residues" evidence="2">
    <location>
        <begin position="330"/>
        <end position="344"/>
    </location>
</feature>
<feature type="domain" description="Sas10 C-terminal" evidence="3">
    <location>
        <begin position="576"/>
        <end position="650"/>
    </location>
</feature>
<gene>
    <name evidence="4" type="ORF">PPROV_000668500</name>
</gene>
<proteinExistence type="predicted"/>
<keyword evidence="5" id="KW-1185">Reference proteome</keyword>
<organism evidence="4 5">
    <name type="scientific">Pycnococcus provasolii</name>
    <dbReference type="NCBI Taxonomy" id="41880"/>
    <lineage>
        <taxon>Eukaryota</taxon>
        <taxon>Viridiplantae</taxon>
        <taxon>Chlorophyta</taxon>
        <taxon>Pseudoscourfieldiophyceae</taxon>
        <taxon>Pseudoscourfieldiales</taxon>
        <taxon>Pycnococcaceae</taxon>
        <taxon>Pycnococcus</taxon>
    </lineage>
</organism>
<dbReference type="GO" id="GO:0032040">
    <property type="term" value="C:small-subunit processome"/>
    <property type="evidence" value="ECO:0007669"/>
    <property type="project" value="TreeGrafter"/>
</dbReference>
<feature type="compositionally biased region" description="Basic residues" evidence="2">
    <location>
        <begin position="593"/>
        <end position="608"/>
    </location>
</feature>
<feature type="compositionally biased region" description="Acidic residues" evidence="2">
    <location>
        <begin position="58"/>
        <end position="89"/>
    </location>
</feature>
<protein>
    <recommendedName>
        <fullName evidence="3">Sas10 C-terminal domain-containing protein</fullName>
    </recommendedName>
</protein>
<evidence type="ECO:0000313" key="5">
    <source>
        <dbReference type="Proteomes" id="UP000660262"/>
    </source>
</evidence>
<feature type="compositionally biased region" description="Polar residues" evidence="2">
    <location>
        <begin position="13"/>
        <end position="26"/>
    </location>
</feature>
<dbReference type="Pfam" id="PF09368">
    <property type="entry name" value="Sas10"/>
    <property type="match status" value="1"/>
</dbReference>
<dbReference type="Pfam" id="PF04000">
    <property type="entry name" value="Sas10_Utp3"/>
    <property type="match status" value="1"/>
</dbReference>
<dbReference type="InterPro" id="IPR007146">
    <property type="entry name" value="Sas10/Utp3/C1D"/>
</dbReference>
<dbReference type="GO" id="GO:0000462">
    <property type="term" value="P:maturation of SSU-rRNA from tricistronic rRNA transcript (SSU-rRNA, 5.8S rRNA, LSU-rRNA)"/>
    <property type="evidence" value="ECO:0007669"/>
    <property type="project" value="TreeGrafter"/>
</dbReference>
<feature type="region of interest" description="Disordered" evidence="2">
    <location>
        <begin position="250"/>
        <end position="300"/>
    </location>
</feature>